<dbReference type="EMBL" id="KK198754">
    <property type="protein sequence ID" value="KCW86065.1"/>
    <property type="molecule type" value="Genomic_DNA"/>
</dbReference>
<feature type="transmembrane region" description="Helical" evidence="1">
    <location>
        <begin position="57"/>
        <end position="78"/>
    </location>
</feature>
<dbReference type="Gramene" id="KCW86065">
    <property type="protein sequence ID" value="KCW86065"/>
    <property type="gene ID" value="EUGRSUZ_B02766"/>
</dbReference>
<evidence type="ECO:0000256" key="1">
    <source>
        <dbReference type="SAM" id="Phobius"/>
    </source>
</evidence>
<keyword evidence="1" id="KW-0812">Transmembrane</keyword>
<dbReference type="InParanoid" id="A0A059D775"/>
<protein>
    <submittedName>
        <fullName evidence="2">Uncharacterized protein</fullName>
    </submittedName>
</protein>
<organism evidence="2">
    <name type="scientific">Eucalyptus grandis</name>
    <name type="common">Flooded gum</name>
    <dbReference type="NCBI Taxonomy" id="71139"/>
    <lineage>
        <taxon>Eukaryota</taxon>
        <taxon>Viridiplantae</taxon>
        <taxon>Streptophyta</taxon>
        <taxon>Embryophyta</taxon>
        <taxon>Tracheophyta</taxon>
        <taxon>Spermatophyta</taxon>
        <taxon>Magnoliopsida</taxon>
        <taxon>eudicotyledons</taxon>
        <taxon>Gunneridae</taxon>
        <taxon>Pentapetalae</taxon>
        <taxon>rosids</taxon>
        <taxon>malvids</taxon>
        <taxon>Myrtales</taxon>
        <taxon>Myrtaceae</taxon>
        <taxon>Myrtoideae</taxon>
        <taxon>Eucalypteae</taxon>
        <taxon>Eucalyptus</taxon>
    </lineage>
</organism>
<accession>A0A059D775</accession>
<keyword evidence="1" id="KW-1133">Transmembrane helix</keyword>
<dbReference type="AlphaFoldDB" id="A0A059D775"/>
<name>A0A059D775_EUCGR</name>
<proteinExistence type="predicted"/>
<gene>
    <name evidence="2" type="ORF">EUGRSUZ_B02766</name>
</gene>
<evidence type="ECO:0000313" key="2">
    <source>
        <dbReference type="EMBL" id="KCW86065.1"/>
    </source>
</evidence>
<keyword evidence="1" id="KW-0472">Membrane</keyword>
<reference evidence="2" key="1">
    <citation type="submission" date="2013-07" db="EMBL/GenBank/DDBJ databases">
        <title>The genome of Eucalyptus grandis.</title>
        <authorList>
            <person name="Schmutz J."/>
            <person name="Hayes R."/>
            <person name="Myburg A."/>
            <person name="Tuskan G."/>
            <person name="Grattapaglia D."/>
            <person name="Rokhsar D.S."/>
        </authorList>
    </citation>
    <scope>NUCLEOTIDE SEQUENCE</scope>
    <source>
        <tissue evidence="2">Leaf extractions</tissue>
    </source>
</reference>
<sequence>MKLGFGWLSITLNTWPKRLQLFSPSLGIYKEVESTSVYCTLASSRILGPPHMLRNCLIYRLEVCCIISCGLKILVLFLSQDYMQTKRS</sequence>